<evidence type="ECO:0000313" key="2">
    <source>
        <dbReference type="Proteomes" id="UP001597249"/>
    </source>
</evidence>
<comment type="caution">
    <text evidence="1">The sequence shown here is derived from an EMBL/GenBank/DDBJ whole genome shotgun (WGS) entry which is preliminary data.</text>
</comment>
<reference evidence="2" key="1">
    <citation type="journal article" date="2019" name="Int. J. Syst. Evol. Microbiol.">
        <title>The Global Catalogue of Microorganisms (GCM) 10K type strain sequencing project: providing services to taxonomists for standard genome sequencing and annotation.</title>
        <authorList>
            <consortium name="The Broad Institute Genomics Platform"/>
            <consortium name="The Broad Institute Genome Sequencing Center for Infectious Disease"/>
            <person name="Wu L."/>
            <person name="Ma J."/>
        </authorList>
    </citation>
    <scope>NUCLEOTIDE SEQUENCE [LARGE SCALE GENOMIC DNA]</scope>
    <source>
        <strain evidence="2">CCM 8911</strain>
    </source>
</reference>
<dbReference type="EMBL" id="JBHTMO010000021">
    <property type="protein sequence ID" value="MFD1393289.1"/>
    <property type="molecule type" value="Genomic_DNA"/>
</dbReference>
<gene>
    <name evidence="1" type="ORF">ACFQ3L_06855</name>
</gene>
<evidence type="ECO:0000313" key="1">
    <source>
        <dbReference type="EMBL" id="MFD1393289.1"/>
    </source>
</evidence>
<dbReference type="Proteomes" id="UP001597249">
    <property type="component" value="Unassembled WGS sequence"/>
</dbReference>
<organism evidence="1 2">
    <name type="scientific">Lacticaseibacillus jixianensis</name>
    <dbReference type="NCBI Taxonomy" id="2486012"/>
    <lineage>
        <taxon>Bacteria</taxon>
        <taxon>Bacillati</taxon>
        <taxon>Bacillota</taxon>
        <taxon>Bacilli</taxon>
        <taxon>Lactobacillales</taxon>
        <taxon>Lactobacillaceae</taxon>
        <taxon>Lacticaseibacillus</taxon>
    </lineage>
</organism>
<dbReference type="RefSeq" id="WP_125586516.1">
    <property type="nucleotide sequence ID" value="NZ_JBHTMO010000021.1"/>
</dbReference>
<proteinExistence type="predicted"/>
<accession>A0ABW4B8R5</accession>
<name>A0ABW4B8R5_9LACO</name>
<sequence>MIQTFVALADAMAAARPVITITDPVVIGLIFSFSDAWQTPATVGGGQTPAMHEASFAAQLYRLLYHASPGLALHMQPRFYLNGAYFGASVASTQQFFLAASQYEFILAGPNLLTLTRSDYRS</sequence>
<protein>
    <submittedName>
        <fullName evidence="1">Uncharacterized protein</fullName>
    </submittedName>
</protein>
<keyword evidence="2" id="KW-1185">Reference proteome</keyword>